<gene>
    <name evidence="1" type="ORF">T4B_3638</name>
</gene>
<evidence type="ECO:0000313" key="1">
    <source>
        <dbReference type="EMBL" id="KRZ31130.1"/>
    </source>
</evidence>
<dbReference type="Proteomes" id="UP000054805">
    <property type="component" value="Unassembled WGS sequence"/>
</dbReference>
<organism evidence="1 2">
    <name type="scientific">Trichinella pseudospiralis</name>
    <name type="common">Parasitic roundworm</name>
    <dbReference type="NCBI Taxonomy" id="6337"/>
    <lineage>
        <taxon>Eukaryota</taxon>
        <taxon>Metazoa</taxon>
        <taxon>Ecdysozoa</taxon>
        <taxon>Nematoda</taxon>
        <taxon>Enoplea</taxon>
        <taxon>Dorylaimia</taxon>
        <taxon>Trichinellida</taxon>
        <taxon>Trichinellidae</taxon>
        <taxon>Trichinella</taxon>
    </lineage>
</organism>
<name>A0A0V1J817_TRIPS</name>
<proteinExistence type="predicted"/>
<protein>
    <submittedName>
        <fullName evidence="1">Uncharacterized protein</fullName>
    </submittedName>
</protein>
<evidence type="ECO:0000313" key="2">
    <source>
        <dbReference type="Proteomes" id="UP000054805"/>
    </source>
</evidence>
<dbReference type="AlphaFoldDB" id="A0A0V1J817"/>
<dbReference type="EMBL" id="JYDS01000028">
    <property type="protein sequence ID" value="KRZ31130.1"/>
    <property type="molecule type" value="Genomic_DNA"/>
</dbReference>
<accession>A0A0V1J817</accession>
<keyword evidence="2" id="KW-1185">Reference proteome</keyword>
<sequence>MINMNEFENSTFFTLRCANNVQQKLKLRFTRPIVVGATGSTVAGGASTSVNKSCPLAYPLTGRMESTQDCFATLINPKASLLFETTATSQLIMDDPPNHGPEPSMTINVAAENLSMKQTNCLHCFKPLGSDVKNNTRSLCEKCASHQTKQSSRQQLTNSLSKGGSTLRRMKLWDRMFKSSREIEKKSAESKCNQIQDEKLGFSYFGFYGSIRRRVNGKNGNANHKKGDTRIPSTLEILEEQQKRLAAIAATPRMTRALNNAVRTVVTGVQDTTADAFVVKPTPVRPADDNTQSGVNVSLPTVQQRTETNGNNDDTLATSNVCSPQLSKHCTQAKVTTACQLATVSEATELPISINPTHQLPDVHCSSTVNRTCTCDLIPTSARPPPFKLAEKQLADKLHGIFSFGQRLRASGVFGTEIVQRYRHSPANFHSHCSLPASPYTALRYQSNEVRSPSFRSARTRTSHSAGVQFSVCGGQFSGDAIFLKIIKQATGALAKSSLHIRFIVPMVYTWTMVICCQQAVDEHPLVVATSRPSCLRTIDHCVSHALVNKRRSVVFHWFTLEWPPGKQDADALARVSF</sequence>
<reference evidence="1 2" key="1">
    <citation type="submission" date="2015-01" db="EMBL/GenBank/DDBJ databases">
        <title>Evolution of Trichinella species and genotypes.</title>
        <authorList>
            <person name="Korhonen P.K."/>
            <person name="Edoardo P."/>
            <person name="Giuseppe L.R."/>
            <person name="Gasser R.B."/>
        </authorList>
    </citation>
    <scope>NUCLEOTIDE SEQUENCE [LARGE SCALE GENOMIC DNA]</scope>
    <source>
        <strain evidence="1">ISS588</strain>
    </source>
</reference>
<comment type="caution">
    <text evidence="1">The sequence shown here is derived from an EMBL/GenBank/DDBJ whole genome shotgun (WGS) entry which is preliminary data.</text>
</comment>